<evidence type="ECO:0000259" key="7">
    <source>
        <dbReference type="Pfam" id="PF13873"/>
    </source>
</evidence>
<evidence type="ECO:0000313" key="9">
    <source>
        <dbReference type="Proteomes" id="UP000691718"/>
    </source>
</evidence>
<keyword evidence="6" id="KW-0175">Coiled coil</keyword>
<protein>
    <recommendedName>
        <fullName evidence="2">Regulatory protein zeste</fullName>
    </recommendedName>
</protein>
<dbReference type="Proteomes" id="UP000691718">
    <property type="component" value="Unassembled WGS sequence"/>
</dbReference>
<evidence type="ECO:0000256" key="6">
    <source>
        <dbReference type="SAM" id="Coils"/>
    </source>
</evidence>
<comment type="function">
    <text evidence="5">Involved in transvection phenomena (= synapsis-dependent gene expression), where the synaptic pairing of chromosomes carrying genes with which zeste interacts influences the expression of these genes. Zeste binds to DNA and stimulates transcription from a nearby promoter.</text>
</comment>
<keyword evidence="3" id="KW-0805">Transcription regulation</keyword>
<evidence type="ECO:0000256" key="4">
    <source>
        <dbReference type="ARBA" id="ARBA00023163"/>
    </source>
</evidence>
<feature type="coiled-coil region" evidence="6">
    <location>
        <begin position="108"/>
        <end position="135"/>
    </location>
</feature>
<dbReference type="AlphaFoldDB" id="A0A8S3XD64"/>
<accession>A0A8S3XD64</accession>
<dbReference type="EMBL" id="CAJQZP010001088">
    <property type="protein sequence ID" value="CAG5015738.1"/>
    <property type="molecule type" value="Genomic_DNA"/>
</dbReference>
<sequence>MDGLPKTPRSRVPNFTSDEKALLAALIKSKPIVESKATDGRSFEKKKAVWESITQKFNCQVYVHKAAPVIICEVKNSYDSDGYLLSSLGEEEVKSSDCKIVGYPRNKKQAAELELQKNKILLEKATLELEILNNTTK</sequence>
<evidence type="ECO:0000313" key="8">
    <source>
        <dbReference type="EMBL" id="CAG5015738.1"/>
    </source>
</evidence>
<dbReference type="InterPro" id="IPR028002">
    <property type="entry name" value="Myb_DNA-bind_5"/>
</dbReference>
<dbReference type="Pfam" id="PF13873">
    <property type="entry name" value="Myb_DNA-bind_5"/>
    <property type="match status" value="1"/>
</dbReference>
<reference evidence="8" key="1">
    <citation type="submission" date="2021-04" db="EMBL/GenBank/DDBJ databases">
        <authorList>
            <person name="Tunstrom K."/>
        </authorList>
    </citation>
    <scope>NUCLEOTIDE SEQUENCE</scope>
</reference>
<comment type="caution">
    <text evidence="8">The sequence shown here is derived from an EMBL/GenBank/DDBJ whole genome shotgun (WGS) entry which is preliminary data.</text>
</comment>
<keyword evidence="9" id="KW-1185">Reference proteome</keyword>
<evidence type="ECO:0000256" key="1">
    <source>
        <dbReference type="ARBA" id="ARBA00011764"/>
    </source>
</evidence>
<comment type="subunit">
    <text evidence="1">Self-associates forming complexes of several hundred monomers.</text>
</comment>
<feature type="domain" description="Myb/SANT-like DNA-binding" evidence="7">
    <location>
        <begin position="11"/>
        <end position="66"/>
    </location>
</feature>
<dbReference type="OrthoDB" id="6340111at2759"/>
<proteinExistence type="predicted"/>
<evidence type="ECO:0000256" key="2">
    <source>
        <dbReference type="ARBA" id="ARBA00016807"/>
    </source>
</evidence>
<organism evidence="8 9">
    <name type="scientific">Parnassius apollo</name>
    <name type="common">Apollo butterfly</name>
    <name type="synonym">Papilio apollo</name>
    <dbReference type="NCBI Taxonomy" id="110799"/>
    <lineage>
        <taxon>Eukaryota</taxon>
        <taxon>Metazoa</taxon>
        <taxon>Ecdysozoa</taxon>
        <taxon>Arthropoda</taxon>
        <taxon>Hexapoda</taxon>
        <taxon>Insecta</taxon>
        <taxon>Pterygota</taxon>
        <taxon>Neoptera</taxon>
        <taxon>Endopterygota</taxon>
        <taxon>Lepidoptera</taxon>
        <taxon>Glossata</taxon>
        <taxon>Ditrysia</taxon>
        <taxon>Papilionoidea</taxon>
        <taxon>Papilionidae</taxon>
        <taxon>Parnassiinae</taxon>
        <taxon>Parnassini</taxon>
        <taxon>Parnassius</taxon>
        <taxon>Parnassius</taxon>
    </lineage>
</organism>
<gene>
    <name evidence="8" type="ORF">PAPOLLO_LOCUS16418</name>
</gene>
<keyword evidence="4" id="KW-0804">Transcription</keyword>
<evidence type="ECO:0000256" key="5">
    <source>
        <dbReference type="ARBA" id="ARBA00025466"/>
    </source>
</evidence>
<name>A0A8S3XD64_PARAO</name>
<evidence type="ECO:0000256" key="3">
    <source>
        <dbReference type="ARBA" id="ARBA00023015"/>
    </source>
</evidence>